<dbReference type="EMBL" id="LNYA01000003">
    <property type="protein sequence ID" value="KTC99505.1"/>
    <property type="molecule type" value="Genomic_DNA"/>
</dbReference>
<feature type="chain" id="PRO_5006913407" evidence="3">
    <location>
        <begin position="28"/>
        <end position="226"/>
    </location>
</feature>
<dbReference type="PIRSF" id="PIRSF002674">
    <property type="entry name" value="VSP"/>
    <property type="match status" value="1"/>
</dbReference>
<dbReference type="PANTHER" id="PTHR31284">
    <property type="entry name" value="ACID PHOSPHATASE-LIKE PROTEIN"/>
    <property type="match status" value="1"/>
</dbReference>
<evidence type="ECO:0000256" key="1">
    <source>
        <dbReference type="ARBA" id="ARBA00022729"/>
    </source>
</evidence>
<organism evidence="4 5">
    <name type="scientific">Legionella erythra</name>
    <dbReference type="NCBI Taxonomy" id="448"/>
    <lineage>
        <taxon>Bacteria</taxon>
        <taxon>Pseudomonadati</taxon>
        <taxon>Pseudomonadota</taxon>
        <taxon>Gammaproteobacteria</taxon>
        <taxon>Legionellales</taxon>
        <taxon>Legionellaceae</taxon>
        <taxon>Legionella</taxon>
    </lineage>
</organism>
<dbReference type="InterPro" id="IPR023214">
    <property type="entry name" value="HAD_sf"/>
</dbReference>
<keyword evidence="2" id="KW-0325">Glycoprotein</keyword>
<dbReference type="InterPro" id="IPR036412">
    <property type="entry name" value="HAD-like_sf"/>
</dbReference>
<proteinExistence type="predicted"/>
<keyword evidence="1 3" id="KW-0732">Signal</keyword>
<keyword evidence="5" id="KW-1185">Reference proteome</keyword>
<name>A0A0W0TUW1_LEGER</name>
<reference evidence="4 5" key="1">
    <citation type="submission" date="2015-11" db="EMBL/GenBank/DDBJ databases">
        <title>Genomic analysis of 38 Legionella species identifies large and diverse effector repertoires.</title>
        <authorList>
            <person name="Burstein D."/>
            <person name="Amaro F."/>
            <person name="Zusman T."/>
            <person name="Lifshitz Z."/>
            <person name="Cohen O."/>
            <person name="Gilbert J.A."/>
            <person name="Pupko T."/>
            <person name="Shuman H.A."/>
            <person name="Segal G."/>
        </authorList>
    </citation>
    <scope>NUCLEOTIDE SEQUENCE [LARGE SCALE GENOMIC DNA]</scope>
    <source>
        <strain evidence="4 5">SE-32A-C8</strain>
    </source>
</reference>
<sequence length="226" mass="25720">MKAVSSFFLTLFLSLSFFILPHSPALAEPPNLSIVKNEIKTYHDSGIYNQELTQAIARAHRYIMAQVKANDHQAIKRKLAIVLDIDETSLSNYDDIIKHDFTANRQTIHQQILKAQAPAIKPMLALYKDAIEHGVKVFFVTGRHQSELKATEANLLKAGYKHWTGLYVRPDNYQQQSIVPFKAHARELISKKGYTIIATIGDQYSDLMGGFAKREFKLPNPFYFLP</sequence>
<accession>A0A0W0TUW1</accession>
<dbReference type="STRING" id="448.Lery_0406"/>
<dbReference type="InterPro" id="IPR005519">
    <property type="entry name" value="Acid_phosphat_B-like"/>
</dbReference>
<dbReference type="Proteomes" id="UP000054773">
    <property type="component" value="Unassembled WGS sequence"/>
</dbReference>
<evidence type="ECO:0000256" key="2">
    <source>
        <dbReference type="ARBA" id="ARBA00023180"/>
    </source>
</evidence>
<dbReference type="PANTHER" id="PTHR31284:SF10">
    <property type="entry name" value="ACID PHOSPHATASE-LIKE PROTEIN"/>
    <property type="match status" value="1"/>
</dbReference>
<gene>
    <name evidence="4" type="ORF">Lery_0406</name>
</gene>
<protein>
    <submittedName>
        <fullName evidence="4">Acid phosphatase, class B</fullName>
    </submittedName>
</protein>
<dbReference type="RefSeq" id="WP_058525580.1">
    <property type="nucleotide sequence ID" value="NZ_CAAAHY010000001.1"/>
</dbReference>
<evidence type="ECO:0000313" key="5">
    <source>
        <dbReference type="Proteomes" id="UP000054773"/>
    </source>
</evidence>
<evidence type="ECO:0000313" key="4">
    <source>
        <dbReference type="EMBL" id="KTC99505.1"/>
    </source>
</evidence>
<dbReference type="SUPFAM" id="SSF56784">
    <property type="entry name" value="HAD-like"/>
    <property type="match status" value="1"/>
</dbReference>
<dbReference type="Gene3D" id="3.40.50.1000">
    <property type="entry name" value="HAD superfamily/HAD-like"/>
    <property type="match status" value="1"/>
</dbReference>
<dbReference type="Pfam" id="PF03767">
    <property type="entry name" value="Acid_phosphat_B"/>
    <property type="match status" value="1"/>
</dbReference>
<dbReference type="PATRIC" id="fig|448.7.peg.422"/>
<feature type="signal peptide" evidence="3">
    <location>
        <begin position="1"/>
        <end position="27"/>
    </location>
</feature>
<dbReference type="InterPro" id="IPR014403">
    <property type="entry name" value="APS1/VSP"/>
</dbReference>
<comment type="caution">
    <text evidence="4">The sequence shown here is derived from an EMBL/GenBank/DDBJ whole genome shotgun (WGS) entry which is preliminary data.</text>
</comment>
<dbReference type="AlphaFoldDB" id="A0A0W0TUW1"/>
<dbReference type="OrthoDB" id="193314at2"/>
<evidence type="ECO:0000256" key="3">
    <source>
        <dbReference type="SAM" id="SignalP"/>
    </source>
</evidence>